<evidence type="ECO:0000259" key="1">
    <source>
        <dbReference type="PROSITE" id="PS51335"/>
    </source>
</evidence>
<dbReference type="EMBL" id="OU895878">
    <property type="protein sequence ID" value="CAG9806239.1"/>
    <property type="molecule type" value="Genomic_DNA"/>
</dbReference>
<proteinExistence type="predicted"/>
<evidence type="ECO:0000313" key="2">
    <source>
        <dbReference type="EMBL" id="CAG9806239.1"/>
    </source>
</evidence>
<dbReference type="PANTHER" id="PTHR12771:SF51">
    <property type="entry name" value="LD01482P"/>
    <property type="match status" value="1"/>
</dbReference>
<reference evidence="2" key="1">
    <citation type="submission" date="2022-01" db="EMBL/GenBank/DDBJ databases">
        <authorList>
            <person name="King R."/>
        </authorList>
    </citation>
    <scope>NUCLEOTIDE SEQUENCE</scope>
</reference>
<reference evidence="2" key="2">
    <citation type="submission" date="2022-10" db="EMBL/GenBank/DDBJ databases">
        <authorList>
            <consortium name="ENA_rothamsted_submissions"/>
            <consortium name="culmorum"/>
            <person name="King R."/>
        </authorList>
    </citation>
    <scope>NUCLEOTIDE SEQUENCE</scope>
</reference>
<organism evidence="2 3">
    <name type="scientific">Chironomus riparius</name>
    <dbReference type="NCBI Taxonomy" id="315576"/>
    <lineage>
        <taxon>Eukaryota</taxon>
        <taxon>Metazoa</taxon>
        <taxon>Ecdysozoa</taxon>
        <taxon>Arthropoda</taxon>
        <taxon>Hexapoda</taxon>
        <taxon>Insecta</taxon>
        <taxon>Pterygota</taxon>
        <taxon>Neoptera</taxon>
        <taxon>Endopterygota</taxon>
        <taxon>Diptera</taxon>
        <taxon>Nematocera</taxon>
        <taxon>Chironomoidea</taxon>
        <taxon>Chironomidae</taxon>
        <taxon>Chironominae</taxon>
        <taxon>Chironomus</taxon>
    </lineage>
</organism>
<dbReference type="InterPro" id="IPR050868">
    <property type="entry name" value="ELMO_domain-containing"/>
</dbReference>
<dbReference type="InterPro" id="IPR006816">
    <property type="entry name" value="ELMO_dom"/>
</dbReference>
<feature type="domain" description="ELMO" evidence="1">
    <location>
        <begin position="156"/>
        <end position="314"/>
    </location>
</feature>
<evidence type="ECO:0000313" key="3">
    <source>
        <dbReference type="Proteomes" id="UP001153620"/>
    </source>
</evidence>
<keyword evidence="3" id="KW-1185">Reference proteome</keyword>
<dbReference type="Pfam" id="PF04727">
    <property type="entry name" value="ELMO_CED12"/>
    <property type="match status" value="1"/>
</dbReference>
<dbReference type="PANTHER" id="PTHR12771">
    <property type="entry name" value="ENGULFMENT AND CELL MOTILITY"/>
    <property type="match status" value="1"/>
</dbReference>
<dbReference type="Proteomes" id="UP001153620">
    <property type="component" value="Chromosome 2"/>
</dbReference>
<gene>
    <name evidence="2" type="ORF">CHIRRI_LOCUS9100</name>
</gene>
<dbReference type="PROSITE" id="PS51335">
    <property type="entry name" value="ELMO"/>
    <property type="match status" value="1"/>
</dbReference>
<name>A0A9N9WUA2_9DIPT</name>
<protein>
    <recommendedName>
        <fullName evidence="1">ELMO domain-containing protein</fullName>
    </recommendedName>
</protein>
<dbReference type="AlphaFoldDB" id="A0A9N9WUA2"/>
<dbReference type="OrthoDB" id="67155at2759"/>
<dbReference type="GO" id="GO:0005096">
    <property type="term" value="F:GTPase activator activity"/>
    <property type="evidence" value="ECO:0007669"/>
    <property type="project" value="TreeGrafter"/>
</dbReference>
<accession>A0A9N9WUA2</accession>
<sequence length="330" mass="39251">MLRFLIIPVKDFINKMYFGDFFNSLYLFIRPLIKWFLHRFTNLSELQRLVYGCQDGYRRYKLVERSLNMSKRPQIRHLVYCLEERTSQPIAEMHIHPEIVNRAVHTVVLAKKINPKYHPEFSDQLARCIEAIYGYKRLVTIIDQMRLEPYDSENHAHEHKLKALWNNLMPDVKLEARITKQWQEIGFQGDDPSTDFRGMGILGLENLLYFSREYPGTARHLLSHSQHPTYGYTLAVVGINITHMAWRLLKSGIAKSHFYNLSKIHGYPTVEHFHQFYCYLLYEFDHFWMNAKPNNLMEFNNVQVKFEKAIVKVSERESCHFKMNLSVESI</sequence>